<organism evidence="2 3">
    <name type="scientific">Aquipluma nitroreducens</name>
    <dbReference type="NCBI Taxonomy" id="2010828"/>
    <lineage>
        <taxon>Bacteria</taxon>
        <taxon>Pseudomonadati</taxon>
        <taxon>Bacteroidota</taxon>
        <taxon>Bacteroidia</taxon>
        <taxon>Marinilabiliales</taxon>
        <taxon>Prolixibacteraceae</taxon>
        <taxon>Aquipluma</taxon>
    </lineage>
</organism>
<reference evidence="2" key="1">
    <citation type="journal article" date="2020" name="Int. J. Syst. Evol. Microbiol.">
        <title>Aquipluma nitroreducens gen. nov. sp. nov., a novel facultatively anaerobic bacterium isolated from a freshwater lake.</title>
        <authorList>
            <person name="Watanabe M."/>
            <person name="Kojima H."/>
            <person name="Fukui M."/>
        </authorList>
    </citation>
    <scope>NUCLEOTIDE SEQUENCE</scope>
    <source>
        <strain evidence="2">MeG22</strain>
    </source>
</reference>
<feature type="compositionally biased region" description="Basic and acidic residues" evidence="1">
    <location>
        <begin position="15"/>
        <end position="26"/>
    </location>
</feature>
<gene>
    <name evidence="2" type="ORF">AQPE_0645</name>
</gene>
<name>A0A5K7S4P9_9BACT</name>
<keyword evidence="3" id="KW-1185">Reference proteome</keyword>
<proteinExistence type="predicted"/>
<dbReference type="KEGG" id="anf:AQPE_0645"/>
<dbReference type="EMBL" id="AP018694">
    <property type="protein sequence ID" value="BBE16506.1"/>
    <property type="molecule type" value="Genomic_DNA"/>
</dbReference>
<evidence type="ECO:0000313" key="3">
    <source>
        <dbReference type="Proteomes" id="UP001193389"/>
    </source>
</evidence>
<sequence>MKNKRNKIAGTGQTEKARREDDKNELSEEEVIEMKIAVKTYREPARPYFSSPCMLSEMEDTEDTFNF</sequence>
<dbReference type="Proteomes" id="UP001193389">
    <property type="component" value="Chromosome"/>
</dbReference>
<evidence type="ECO:0000256" key="1">
    <source>
        <dbReference type="SAM" id="MobiDB-lite"/>
    </source>
</evidence>
<protein>
    <submittedName>
        <fullName evidence="2">Uncharacterized protein</fullName>
    </submittedName>
</protein>
<evidence type="ECO:0000313" key="2">
    <source>
        <dbReference type="EMBL" id="BBE16506.1"/>
    </source>
</evidence>
<dbReference type="AlphaFoldDB" id="A0A5K7S4P9"/>
<feature type="region of interest" description="Disordered" evidence="1">
    <location>
        <begin position="1"/>
        <end position="27"/>
    </location>
</feature>
<dbReference type="RefSeq" id="WP_318349575.1">
    <property type="nucleotide sequence ID" value="NZ_AP018694.1"/>
</dbReference>
<accession>A0A5K7S4P9</accession>